<dbReference type="PROSITE" id="PS00862">
    <property type="entry name" value="OX2_COVAL_FAD"/>
    <property type="match status" value="1"/>
</dbReference>
<dbReference type="InterPro" id="IPR006094">
    <property type="entry name" value="Oxid_FAD_bind_N"/>
</dbReference>
<dbReference type="Gene3D" id="3.30.465.10">
    <property type="match status" value="1"/>
</dbReference>
<dbReference type="PANTHER" id="PTHR42973:SF39">
    <property type="entry name" value="FAD-BINDING PCMH-TYPE DOMAIN-CONTAINING PROTEIN"/>
    <property type="match status" value="1"/>
</dbReference>
<organism evidence="7 8">
    <name type="scientific">Halorussus caseinilyticus</name>
    <dbReference type="NCBI Taxonomy" id="3034025"/>
    <lineage>
        <taxon>Archaea</taxon>
        <taxon>Methanobacteriati</taxon>
        <taxon>Methanobacteriota</taxon>
        <taxon>Stenosarchaea group</taxon>
        <taxon>Halobacteria</taxon>
        <taxon>Halobacteriales</taxon>
        <taxon>Haladaptataceae</taxon>
        <taxon>Halorussus</taxon>
    </lineage>
</organism>
<evidence type="ECO:0000256" key="2">
    <source>
        <dbReference type="ARBA" id="ARBA00005466"/>
    </source>
</evidence>
<dbReference type="Pfam" id="PF08031">
    <property type="entry name" value="BBE"/>
    <property type="match status" value="1"/>
</dbReference>
<dbReference type="InterPro" id="IPR006093">
    <property type="entry name" value="Oxy_OxRdtase_FAD_BS"/>
</dbReference>
<proteinExistence type="inferred from homology"/>
<dbReference type="Pfam" id="PF01565">
    <property type="entry name" value="FAD_binding_4"/>
    <property type="match status" value="1"/>
</dbReference>
<comment type="similarity">
    <text evidence="2">Belongs to the oxygen-dependent FAD-linked oxidoreductase family.</text>
</comment>
<protein>
    <submittedName>
        <fullName evidence="7">FAD-binding oxidoreductase</fullName>
    </submittedName>
</protein>
<evidence type="ECO:0000313" key="7">
    <source>
        <dbReference type="EMBL" id="MFC7081216.1"/>
    </source>
</evidence>
<reference evidence="7 8" key="1">
    <citation type="journal article" date="2019" name="Int. J. Syst. Evol. Microbiol.">
        <title>The Global Catalogue of Microorganisms (GCM) 10K type strain sequencing project: providing services to taxonomists for standard genome sequencing and annotation.</title>
        <authorList>
            <consortium name="The Broad Institute Genomics Platform"/>
            <consortium name="The Broad Institute Genome Sequencing Center for Infectious Disease"/>
            <person name="Wu L."/>
            <person name="Ma J."/>
        </authorList>
    </citation>
    <scope>NUCLEOTIDE SEQUENCE [LARGE SCALE GENOMIC DNA]</scope>
    <source>
        <strain evidence="7 8">DT72</strain>
    </source>
</reference>
<dbReference type="InterPro" id="IPR016169">
    <property type="entry name" value="FAD-bd_PCMH_sub2"/>
</dbReference>
<keyword evidence="5" id="KW-0560">Oxidoreductase</keyword>
<dbReference type="RefSeq" id="WP_276280866.1">
    <property type="nucleotide sequence ID" value="NZ_CP119809.1"/>
</dbReference>
<evidence type="ECO:0000256" key="5">
    <source>
        <dbReference type="ARBA" id="ARBA00023002"/>
    </source>
</evidence>
<evidence type="ECO:0000256" key="1">
    <source>
        <dbReference type="ARBA" id="ARBA00001974"/>
    </source>
</evidence>
<evidence type="ECO:0000313" key="8">
    <source>
        <dbReference type="Proteomes" id="UP001596407"/>
    </source>
</evidence>
<keyword evidence="3" id="KW-0285">Flavoprotein</keyword>
<accession>A0ABD5WR93</accession>
<dbReference type="GO" id="GO:0016491">
    <property type="term" value="F:oxidoreductase activity"/>
    <property type="evidence" value="ECO:0007669"/>
    <property type="project" value="UniProtKB-KW"/>
</dbReference>
<dbReference type="InterPro" id="IPR016166">
    <property type="entry name" value="FAD-bd_PCMH"/>
</dbReference>
<keyword evidence="8" id="KW-1185">Reference proteome</keyword>
<gene>
    <name evidence="7" type="ORF">ACFQJ6_15025</name>
</gene>
<keyword evidence="4" id="KW-0274">FAD</keyword>
<comment type="cofactor">
    <cofactor evidence="1">
        <name>FAD</name>
        <dbReference type="ChEBI" id="CHEBI:57692"/>
    </cofactor>
</comment>
<evidence type="ECO:0000256" key="4">
    <source>
        <dbReference type="ARBA" id="ARBA00022827"/>
    </source>
</evidence>
<sequence length="463" mass="50104">MTVHALSEEGVSALAADFAGELVAPGDDEYEQARRVWNGMINARPALVAYCTGAADVRAAVAFARERGVPVTVRGGGHGVAGNAVVDGGLVVDLSAMDDVRVDPDERRVRVGGGAQWADVDRETQQFGLAVPGGVVSDTGVAGLTLGGGLGHLRRAYGASCDSLRSADVVTADGDLVVASAERNADLFWALRGGGGNFGVVTSFEFDCHPVGPEVETAFVWYRGDEAREVFAAFREYAADAPREVSALPFYAWVPDEADFPESSWGDPTVVVLGCYAGDPEEGEDALRPVRELADPLADFSGRMAYAELQTMLDADYPHGRYYYWKSVYLDELTDDVLDRVLGHAETCPSKLTTIDFWQLGGAIAEVGEDETAFPNRDAAYLLNYEANWDDPRETETNVRWARECVEDVRELDAVRGQYVNFPGMGEDAAEVAYGESYGRLADVKETYDPENVFRGHQNVGPR</sequence>
<dbReference type="Proteomes" id="UP001596407">
    <property type="component" value="Unassembled WGS sequence"/>
</dbReference>
<comment type="caution">
    <text evidence="7">The sequence shown here is derived from an EMBL/GenBank/DDBJ whole genome shotgun (WGS) entry which is preliminary data.</text>
</comment>
<dbReference type="InterPro" id="IPR016167">
    <property type="entry name" value="FAD-bd_PCMH_sub1"/>
</dbReference>
<dbReference type="InterPro" id="IPR012951">
    <property type="entry name" value="BBE"/>
</dbReference>
<dbReference type="SUPFAM" id="SSF56176">
    <property type="entry name" value="FAD-binding/transporter-associated domain-like"/>
    <property type="match status" value="1"/>
</dbReference>
<feature type="domain" description="FAD-binding PCMH-type" evidence="6">
    <location>
        <begin position="40"/>
        <end position="211"/>
    </location>
</feature>
<dbReference type="AlphaFoldDB" id="A0ABD5WR93"/>
<dbReference type="PROSITE" id="PS51387">
    <property type="entry name" value="FAD_PCMH"/>
    <property type="match status" value="1"/>
</dbReference>
<evidence type="ECO:0000259" key="6">
    <source>
        <dbReference type="PROSITE" id="PS51387"/>
    </source>
</evidence>
<evidence type="ECO:0000256" key="3">
    <source>
        <dbReference type="ARBA" id="ARBA00022630"/>
    </source>
</evidence>
<name>A0ABD5WR93_9EURY</name>
<dbReference type="InterPro" id="IPR036318">
    <property type="entry name" value="FAD-bd_PCMH-like_sf"/>
</dbReference>
<dbReference type="Gene3D" id="3.30.43.10">
    <property type="entry name" value="Uridine Diphospho-n-acetylenolpyruvylglucosamine Reductase, domain 2"/>
    <property type="match status" value="1"/>
</dbReference>
<dbReference type="InterPro" id="IPR050416">
    <property type="entry name" value="FAD-linked_Oxidoreductase"/>
</dbReference>
<dbReference type="EMBL" id="JBHSZH010000005">
    <property type="protein sequence ID" value="MFC7081216.1"/>
    <property type="molecule type" value="Genomic_DNA"/>
</dbReference>
<dbReference type="PANTHER" id="PTHR42973">
    <property type="entry name" value="BINDING OXIDOREDUCTASE, PUTATIVE (AFU_ORTHOLOGUE AFUA_1G17690)-RELATED"/>
    <property type="match status" value="1"/>
</dbReference>
<dbReference type="GeneID" id="79302039"/>
<dbReference type="Gene3D" id="3.40.462.20">
    <property type="match status" value="1"/>
</dbReference>